<gene>
    <name evidence="1" type="ORF">MOE99_17760</name>
</gene>
<comment type="caution">
    <text evidence="1">The sequence shown here is derived from an EMBL/GenBank/DDBJ whole genome shotgun (WGS) entry which is preliminary data.</text>
</comment>
<name>A0A9Q4EUG5_9BACI</name>
<dbReference type="EMBL" id="JALAXJ010000018">
    <property type="protein sequence ID" value="MCY9231167.1"/>
    <property type="molecule type" value="Genomic_DNA"/>
</dbReference>
<dbReference type="Proteomes" id="UP001066278">
    <property type="component" value="Unassembled WGS sequence"/>
</dbReference>
<evidence type="ECO:0000313" key="2">
    <source>
        <dbReference type="Proteomes" id="UP001066278"/>
    </source>
</evidence>
<organism evidence="1 2">
    <name type="scientific">Bacillus inaquosorum</name>
    <dbReference type="NCBI Taxonomy" id="483913"/>
    <lineage>
        <taxon>Bacteria</taxon>
        <taxon>Bacillati</taxon>
        <taxon>Bacillota</taxon>
        <taxon>Bacilli</taxon>
        <taxon>Bacillales</taxon>
        <taxon>Bacillaceae</taxon>
        <taxon>Bacillus</taxon>
    </lineage>
</organism>
<dbReference type="AlphaFoldDB" id="A0A9Q4EUG5"/>
<dbReference type="RefSeq" id="WP_100275435.1">
    <property type="nucleotide sequence ID" value="NZ_JALAJF010000001.1"/>
</dbReference>
<evidence type="ECO:0000313" key="1">
    <source>
        <dbReference type="EMBL" id="MCY9231167.1"/>
    </source>
</evidence>
<sequence length="117" mass="14032">MRKIKKMPEISLQSLRIPKGWTINQNSFREIDPKNLAPDDEKWLFFSQDLLQLTYSRKNYLLDLGWYPDADANGFYQLVLIQNEDWDQPMYEFQSNSHIEIVENIEFILNKVTNNEM</sequence>
<proteinExistence type="predicted"/>
<accession>A0A9Q4EUG5</accession>
<protein>
    <submittedName>
        <fullName evidence="1">Uncharacterized protein</fullName>
    </submittedName>
</protein>
<reference evidence="1" key="1">
    <citation type="submission" date="2022-02" db="EMBL/GenBank/DDBJ databases">
        <title>Crop Bioprotection Bacillus Genome Sequencing.</title>
        <authorList>
            <person name="Dunlap C."/>
        </authorList>
    </citation>
    <scope>NUCLEOTIDE SEQUENCE</scope>
    <source>
        <strain evidence="1">T20C13</strain>
    </source>
</reference>